<dbReference type="STRING" id="74649.A0A2P6RGW5"/>
<reference evidence="2 3" key="1">
    <citation type="journal article" date="2018" name="Nat. Genet.">
        <title>The Rosa genome provides new insights in the design of modern roses.</title>
        <authorList>
            <person name="Bendahmane M."/>
        </authorList>
    </citation>
    <scope>NUCLEOTIDE SEQUENCE [LARGE SCALE GENOMIC DNA]</scope>
    <source>
        <strain evidence="3">cv. Old Blush</strain>
    </source>
</reference>
<dbReference type="EC" id="6.5.1.1" evidence="2"/>
<gene>
    <name evidence="2" type="ORF">RchiOBHm_Chr3g0493941</name>
</gene>
<dbReference type="Proteomes" id="UP000238479">
    <property type="component" value="Chromosome 3"/>
</dbReference>
<feature type="region of interest" description="Disordered" evidence="1">
    <location>
        <begin position="1"/>
        <end position="48"/>
    </location>
</feature>
<comment type="caution">
    <text evidence="2">The sequence shown here is derived from an EMBL/GenBank/DDBJ whole genome shotgun (WGS) entry which is preliminary data.</text>
</comment>
<feature type="compositionally biased region" description="Basic and acidic residues" evidence="1">
    <location>
        <begin position="20"/>
        <end position="41"/>
    </location>
</feature>
<protein>
    <submittedName>
        <fullName evidence="2">Putative DNA ligase (ATP)</fullName>
        <ecNumber evidence="2">6.5.1.1</ecNumber>
    </submittedName>
</protein>
<keyword evidence="2" id="KW-0436">Ligase</keyword>
<accession>A0A2P6RGW5</accession>
<dbReference type="EMBL" id="PDCK01000041">
    <property type="protein sequence ID" value="PRQ45662.1"/>
    <property type="molecule type" value="Genomic_DNA"/>
</dbReference>
<keyword evidence="3" id="KW-1185">Reference proteome</keyword>
<evidence type="ECO:0000313" key="2">
    <source>
        <dbReference type="EMBL" id="PRQ45662.1"/>
    </source>
</evidence>
<name>A0A2P6RGW5_ROSCH</name>
<evidence type="ECO:0000256" key="1">
    <source>
        <dbReference type="SAM" id="MobiDB-lite"/>
    </source>
</evidence>
<proteinExistence type="predicted"/>
<evidence type="ECO:0000313" key="3">
    <source>
        <dbReference type="Proteomes" id="UP000238479"/>
    </source>
</evidence>
<dbReference type="AlphaFoldDB" id="A0A2P6RGW5"/>
<dbReference type="Gramene" id="PRQ45662">
    <property type="protein sequence ID" value="PRQ45662"/>
    <property type="gene ID" value="RchiOBHm_Chr3g0493941"/>
</dbReference>
<organism evidence="2 3">
    <name type="scientific">Rosa chinensis</name>
    <name type="common">China rose</name>
    <dbReference type="NCBI Taxonomy" id="74649"/>
    <lineage>
        <taxon>Eukaryota</taxon>
        <taxon>Viridiplantae</taxon>
        <taxon>Streptophyta</taxon>
        <taxon>Embryophyta</taxon>
        <taxon>Tracheophyta</taxon>
        <taxon>Spermatophyta</taxon>
        <taxon>Magnoliopsida</taxon>
        <taxon>eudicotyledons</taxon>
        <taxon>Gunneridae</taxon>
        <taxon>Pentapetalae</taxon>
        <taxon>rosids</taxon>
        <taxon>fabids</taxon>
        <taxon>Rosales</taxon>
        <taxon>Rosaceae</taxon>
        <taxon>Rosoideae</taxon>
        <taxon>Rosoideae incertae sedis</taxon>
        <taxon>Rosa</taxon>
    </lineage>
</organism>
<dbReference type="GO" id="GO:0003910">
    <property type="term" value="F:DNA ligase (ATP) activity"/>
    <property type="evidence" value="ECO:0007669"/>
    <property type="project" value="UniProtKB-EC"/>
</dbReference>
<sequence>MANKKEFLRGFHRGTTEGGGKVHTDAKDYTMEGQDQEKKATPSDIDTMGDTNVGFGKELYSPLQEPDSQTPILLTDEKAEEIIQQLRNCLPSWVTRQQMLDLIGSSGGDIVEAVTKFYDVKQNFMIKELPLQVPYLYSRPAHSVTQHHRQKQVLFMQILMFLQAKLIFHPTQEKGGRSVTKLTRK</sequence>